<dbReference type="EMBL" id="FOFG01000011">
    <property type="protein sequence ID" value="SER08990.1"/>
    <property type="molecule type" value="Genomic_DNA"/>
</dbReference>
<organism evidence="1 2">
    <name type="scientific">Faunimonas pinastri</name>
    <dbReference type="NCBI Taxonomy" id="1855383"/>
    <lineage>
        <taxon>Bacteria</taxon>
        <taxon>Pseudomonadati</taxon>
        <taxon>Pseudomonadota</taxon>
        <taxon>Alphaproteobacteria</taxon>
        <taxon>Hyphomicrobiales</taxon>
        <taxon>Afifellaceae</taxon>
        <taxon>Faunimonas</taxon>
    </lineage>
</organism>
<evidence type="ECO:0000313" key="2">
    <source>
        <dbReference type="Proteomes" id="UP000199647"/>
    </source>
</evidence>
<accession>A0A1H9LC94</accession>
<dbReference type="AlphaFoldDB" id="A0A1H9LC94"/>
<reference evidence="1 2" key="1">
    <citation type="submission" date="2016-10" db="EMBL/GenBank/DDBJ databases">
        <authorList>
            <person name="de Groot N.N."/>
        </authorList>
    </citation>
    <scope>NUCLEOTIDE SEQUENCE [LARGE SCALE GENOMIC DNA]</scope>
    <source>
        <strain evidence="1 2">A52C2</strain>
    </source>
</reference>
<evidence type="ECO:0000313" key="1">
    <source>
        <dbReference type="EMBL" id="SER08990.1"/>
    </source>
</evidence>
<dbReference type="OrthoDB" id="8481655at2"/>
<keyword evidence="2" id="KW-1185">Reference proteome</keyword>
<dbReference type="RefSeq" id="WP_092497714.1">
    <property type="nucleotide sequence ID" value="NZ_FOFG01000011.1"/>
</dbReference>
<sequence>MSAIRKAGLAVATGLAILVLSGSGLRAEEPIPDMSAAEPSTTALPTDQILAHPELADPFSYATAVQALWAKGARLQATFWFYVFQERTRPWALADQNGDGASALRASINDGLGPQVNGWIASDVGAWKAVVERAMAYESHFPLYGERPSNMTAKLWSALVDRTRAEYVAGARKAFDSMSAEDVASSRKQAGLYVGPLQDPGPALPDGWR</sequence>
<name>A0A1H9LC94_9HYPH</name>
<proteinExistence type="predicted"/>
<gene>
    <name evidence="1" type="ORF">SAMN05216548_11145</name>
</gene>
<protein>
    <submittedName>
        <fullName evidence="1">Uncharacterized protein</fullName>
    </submittedName>
</protein>
<dbReference type="Proteomes" id="UP000199647">
    <property type="component" value="Unassembled WGS sequence"/>
</dbReference>